<dbReference type="GO" id="GO:0016747">
    <property type="term" value="F:acyltransferase activity, transferring groups other than amino-acyl groups"/>
    <property type="evidence" value="ECO:0007669"/>
    <property type="project" value="InterPro"/>
</dbReference>
<keyword evidence="3" id="KW-1185">Reference proteome</keyword>
<protein>
    <submittedName>
        <fullName evidence="2">Acetyltransferase (GNAT) family protein</fullName>
    </submittedName>
</protein>
<dbReference type="RefSeq" id="WP_106603450.1">
    <property type="nucleotide sequence ID" value="NZ_PYGK01000007.1"/>
</dbReference>
<accession>A0A2P8G514</accession>
<evidence type="ECO:0000259" key="1">
    <source>
        <dbReference type="PROSITE" id="PS51186"/>
    </source>
</evidence>
<name>A0A2P8G514_9BACT</name>
<dbReference type="PROSITE" id="PS51186">
    <property type="entry name" value="GNAT"/>
    <property type="match status" value="1"/>
</dbReference>
<dbReference type="EMBL" id="PYGK01000007">
    <property type="protein sequence ID" value="PSL29068.1"/>
    <property type="molecule type" value="Genomic_DNA"/>
</dbReference>
<sequence>MAYEFRKALVTEQSRIWEILEQAIIRRKEDGSKQWQDGYPNPDVVRKDLEAGIGFVLTEGDTIVGYAAVLINDEPTYADIEGKWLTNDDFVVVHRVAVAQNYLGKGLSGKMLGFIEDYAINNNVYSVKVDTNFDNIAMMTIFEKLGYVYCGEVYFRGSPRRAYEKVLSKTR</sequence>
<organism evidence="2 3">
    <name type="scientific">Chitinophaga ginsengisoli</name>
    <dbReference type="NCBI Taxonomy" id="363837"/>
    <lineage>
        <taxon>Bacteria</taxon>
        <taxon>Pseudomonadati</taxon>
        <taxon>Bacteroidota</taxon>
        <taxon>Chitinophagia</taxon>
        <taxon>Chitinophagales</taxon>
        <taxon>Chitinophagaceae</taxon>
        <taxon>Chitinophaga</taxon>
    </lineage>
</organism>
<dbReference type="InterPro" id="IPR000182">
    <property type="entry name" value="GNAT_dom"/>
</dbReference>
<dbReference type="CDD" id="cd04301">
    <property type="entry name" value="NAT_SF"/>
    <property type="match status" value="1"/>
</dbReference>
<dbReference type="SUPFAM" id="SSF55729">
    <property type="entry name" value="Acyl-CoA N-acyltransferases (Nat)"/>
    <property type="match status" value="1"/>
</dbReference>
<gene>
    <name evidence="2" type="ORF">CLV42_107215</name>
</gene>
<reference evidence="2 3" key="1">
    <citation type="submission" date="2018-03" db="EMBL/GenBank/DDBJ databases">
        <title>Genomic Encyclopedia of Archaeal and Bacterial Type Strains, Phase II (KMG-II): from individual species to whole genera.</title>
        <authorList>
            <person name="Goeker M."/>
        </authorList>
    </citation>
    <scope>NUCLEOTIDE SEQUENCE [LARGE SCALE GENOMIC DNA]</scope>
    <source>
        <strain evidence="2 3">DSM 18107</strain>
    </source>
</reference>
<comment type="caution">
    <text evidence="2">The sequence shown here is derived from an EMBL/GenBank/DDBJ whole genome shotgun (WGS) entry which is preliminary data.</text>
</comment>
<dbReference type="AlphaFoldDB" id="A0A2P8G514"/>
<dbReference type="Proteomes" id="UP000240978">
    <property type="component" value="Unassembled WGS sequence"/>
</dbReference>
<evidence type="ECO:0000313" key="2">
    <source>
        <dbReference type="EMBL" id="PSL29068.1"/>
    </source>
</evidence>
<dbReference type="InterPro" id="IPR016181">
    <property type="entry name" value="Acyl_CoA_acyltransferase"/>
</dbReference>
<keyword evidence="2" id="KW-0808">Transferase</keyword>
<evidence type="ECO:0000313" key="3">
    <source>
        <dbReference type="Proteomes" id="UP000240978"/>
    </source>
</evidence>
<proteinExistence type="predicted"/>
<dbReference type="OrthoDB" id="9796381at2"/>
<feature type="domain" description="N-acetyltransferase" evidence="1">
    <location>
        <begin position="3"/>
        <end position="170"/>
    </location>
</feature>
<dbReference type="Pfam" id="PF00583">
    <property type="entry name" value="Acetyltransf_1"/>
    <property type="match status" value="1"/>
</dbReference>
<dbReference type="Gene3D" id="3.40.630.30">
    <property type="match status" value="1"/>
</dbReference>